<accession>A0A9P0T4Y6</accession>
<gene>
    <name evidence="1" type="ORF">PIBRA_LOCUS2108</name>
</gene>
<name>A0A9P0T4Y6_PIEBR</name>
<dbReference type="OrthoDB" id="8176390at2759"/>
<proteinExistence type="predicted"/>
<keyword evidence="2" id="KW-1185">Reference proteome</keyword>
<dbReference type="EMBL" id="CALOZG010000002">
    <property type="protein sequence ID" value="CAH3986992.1"/>
    <property type="molecule type" value="Genomic_DNA"/>
</dbReference>
<evidence type="ECO:0000313" key="2">
    <source>
        <dbReference type="Proteomes" id="UP001152562"/>
    </source>
</evidence>
<reference evidence="1" key="1">
    <citation type="submission" date="2022-05" db="EMBL/GenBank/DDBJ databases">
        <authorList>
            <person name="Okamura Y."/>
        </authorList>
    </citation>
    <scope>NUCLEOTIDE SEQUENCE</scope>
</reference>
<comment type="caution">
    <text evidence="1">The sequence shown here is derived from an EMBL/GenBank/DDBJ whole genome shotgun (WGS) entry which is preliminary data.</text>
</comment>
<dbReference type="AlphaFoldDB" id="A0A9P0T4Y6"/>
<sequence length="228" mass="26333">MADEFAEIGDDIEKLKSIVRQSFARIYASLKARELKTLRQLEAIYKQCQDNEDQKKNCLKSIEISYDNESELLNNIGKYGAVEFDNLNFDSSTFLLEDYVSPYDDHMYLYKSIEDMKELEIIEEAALKEITKTEDCVCNVTIRPEDVAKNFRNIKLDEATKECNSKEDLDTRINIVENSSPDETSESSENDVKKIEPTEDWLNTIKNQTETEPLHTTDLMEHSTIVCS</sequence>
<dbReference type="Proteomes" id="UP001152562">
    <property type="component" value="Unassembled WGS sequence"/>
</dbReference>
<protein>
    <submittedName>
        <fullName evidence="1">Uncharacterized protein</fullName>
    </submittedName>
</protein>
<evidence type="ECO:0000313" key="1">
    <source>
        <dbReference type="EMBL" id="CAH3986992.1"/>
    </source>
</evidence>
<organism evidence="1 2">
    <name type="scientific">Pieris brassicae</name>
    <name type="common">White butterfly</name>
    <name type="synonym">Large white butterfly</name>
    <dbReference type="NCBI Taxonomy" id="7116"/>
    <lineage>
        <taxon>Eukaryota</taxon>
        <taxon>Metazoa</taxon>
        <taxon>Ecdysozoa</taxon>
        <taxon>Arthropoda</taxon>
        <taxon>Hexapoda</taxon>
        <taxon>Insecta</taxon>
        <taxon>Pterygota</taxon>
        <taxon>Neoptera</taxon>
        <taxon>Endopterygota</taxon>
        <taxon>Lepidoptera</taxon>
        <taxon>Glossata</taxon>
        <taxon>Ditrysia</taxon>
        <taxon>Papilionoidea</taxon>
        <taxon>Pieridae</taxon>
        <taxon>Pierinae</taxon>
        <taxon>Pieris</taxon>
    </lineage>
</organism>